<evidence type="ECO:0000313" key="3">
    <source>
        <dbReference type="EMBL" id="CAH9095660.1"/>
    </source>
</evidence>
<accession>A0A9P0ZDS8</accession>
<dbReference type="Proteomes" id="UP001152484">
    <property type="component" value="Unassembled WGS sequence"/>
</dbReference>
<keyword evidence="1" id="KW-0812">Transmembrane</keyword>
<evidence type="ECO:0000313" key="4">
    <source>
        <dbReference type="Proteomes" id="UP001152484"/>
    </source>
</evidence>
<name>A0A9P0ZDS8_CUSEU</name>
<organism evidence="3 4">
    <name type="scientific">Cuscuta europaea</name>
    <name type="common">European dodder</name>
    <dbReference type="NCBI Taxonomy" id="41803"/>
    <lineage>
        <taxon>Eukaryota</taxon>
        <taxon>Viridiplantae</taxon>
        <taxon>Streptophyta</taxon>
        <taxon>Embryophyta</taxon>
        <taxon>Tracheophyta</taxon>
        <taxon>Spermatophyta</taxon>
        <taxon>Magnoliopsida</taxon>
        <taxon>eudicotyledons</taxon>
        <taxon>Gunneridae</taxon>
        <taxon>Pentapetalae</taxon>
        <taxon>asterids</taxon>
        <taxon>lamiids</taxon>
        <taxon>Solanales</taxon>
        <taxon>Convolvulaceae</taxon>
        <taxon>Cuscuteae</taxon>
        <taxon>Cuscuta</taxon>
        <taxon>Cuscuta subgen. Cuscuta</taxon>
    </lineage>
</organism>
<feature type="signal peptide" evidence="2">
    <location>
        <begin position="1"/>
        <end position="23"/>
    </location>
</feature>
<proteinExistence type="predicted"/>
<dbReference type="AlphaFoldDB" id="A0A9P0ZDS8"/>
<protein>
    <submittedName>
        <fullName evidence="3">Uncharacterized protein</fullName>
    </submittedName>
</protein>
<dbReference type="EMBL" id="CAMAPE010000033">
    <property type="protein sequence ID" value="CAH9095660.1"/>
    <property type="molecule type" value="Genomic_DNA"/>
</dbReference>
<keyword evidence="1" id="KW-1133">Transmembrane helix</keyword>
<sequence length="111" mass="13239">MPYWREWCIKGWCWCWGWSVLVGQDSVQGLRRGLVRVLSEVEAAFTRVGRWLLPRKWLSLPRKWWSFSLSFDHCHSCRRWLLWLAWSLSLSLVMVSSRMVIGDSSLDHQSL</sequence>
<evidence type="ECO:0000256" key="2">
    <source>
        <dbReference type="SAM" id="SignalP"/>
    </source>
</evidence>
<feature type="chain" id="PRO_5040434504" evidence="2">
    <location>
        <begin position="24"/>
        <end position="111"/>
    </location>
</feature>
<gene>
    <name evidence="3" type="ORF">CEURO_LOCUS13200</name>
</gene>
<keyword evidence="1" id="KW-0472">Membrane</keyword>
<feature type="transmembrane region" description="Helical" evidence="1">
    <location>
        <begin position="80"/>
        <end position="101"/>
    </location>
</feature>
<reference evidence="3" key="1">
    <citation type="submission" date="2022-07" db="EMBL/GenBank/DDBJ databases">
        <authorList>
            <person name="Macas J."/>
            <person name="Novak P."/>
            <person name="Neumann P."/>
        </authorList>
    </citation>
    <scope>NUCLEOTIDE SEQUENCE</scope>
</reference>
<comment type="caution">
    <text evidence="3">The sequence shown here is derived from an EMBL/GenBank/DDBJ whole genome shotgun (WGS) entry which is preliminary data.</text>
</comment>
<evidence type="ECO:0000256" key="1">
    <source>
        <dbReference type="SAM" id="Phobius"/>
    </source>
</evidence>
<keyword evidence="2" id="KW-0732">Signal</keyword>
<keyword evidence="4" id="KW-1185">Reference proteome</keyword>